<keyword evidence="2 7" id="KW-0597">Phosphoprotein</keyword>
<dbReference type="PROSITE" id="PS01124">
    <property type="entry name" value="HTH_ARAC_FAMILY_2"/>
    <property type="match status" value="1"/>
</dbReference>
<dbReference type="PROSITE" id="PS00041">
    <property type="entry name" value="HTH_ARAC_FAMILY_1"/>
    <property type="match status" value="1"/>
</dbReference>
<dbReference type="InterPro" id="IPR018060">
    <property type="entry name" value="HTH_AraC"/>
</dbReference>
<keyword evidence="11" id="KW-1185">Reference proteome</keyword>
<evidence type="ECO:0000259" key="8">
    <source>
        <dbReference type="PROSITE" id="PS01124"/>
    </source>
</evidence>
<accession>A0ABS6FL01</accession>
<evidence type="ECO:0000256" key="7">
    <source>
        <dbReference type="PROSITE-ProRule" id="PRU00169"/>
    </source>
</evidence>
<evidence type="ECO:0000259" key="9">
    <source>
        <dbReference type="PROSITE" id="PS50110"/>
    </source>
</evidence>
<keyword evidence="4" id="KW-0805">Transcription regulation</keyword>
<feature type="domain" description="HTH araC/xylS-type" evidence="8">
    <location>
        <begin position="409"/>
        <end position="507"/>
    </location>
</feature>
<keyword evidence="6" id="KW-0804">Transcription</keyword>
<name>A0ABS6FL01_9BACL</name>
<organism evidence="10 11">
    <name type="scientific">Paenibacillus brevis</name>
    <dbReference type="NCBI Taxonomy" id="2841508"/>
    <lineage>
        <taxon>Bacteria</taxon>
        <taxon>Bacillati</taxon>
        <taxon>Bacillota</taxon>
        <taxon>Bacilli</taxon>
        <taxon>Bacillales</taxon>
        <taxon>Paenibacillaceae</taxon>
        <taxon>Paenibacillus</taxon>
    </lineage>
</organism>
<evidence type="ECO:0000313" key="11">
    <source>
        <dbReference type="Proteomes" id="UP000743001"/>
    </source>
</evidence>
<evidence type="ECO:0000256" key="6">
    <source>
        <dbReference type="ARBA" id="ARBA00023163"/>
    </source>
</evidence>
<dbReference type="Pfam" id="PF00072">
    <property type="entry name" value="Response_reg"/>
    <property type="match status" value="1"/>
</dbReference>
<reference evidence="10 11" key="1">
    <citation type="submission" date="2021-06" db="EMBL/GenBank/DDBJ databases">
        <authorList>
            <person name="Sun Q."/>
            <person name="Li D."/>
        </authorList>
    </citation>
    <scope>NUCLEOTIDE SEQUENCE [LARGE SCALE GENOMIC DNA]</scope>
    <source>
        <strain evidence="10 11">MSJ-6</strain>
    </source>
</reference>
<dbReference type="SMART" id="SM00342">
    <property type="entry name" value="HTH_ARAC"/>
    <property type="match status" value="1"/>
</dbReference>
<keyword evidence="1" id="KW-0963">Cytoplasm</keyword>
<evidence type="ECO:0000256" key="2">
    <source>
        <dbReference type="ARBA" id="ARBA00022553"/>
    </source>
</evidence>
<sequence length="514" mass="58763">MMNVLLVDDEPWVIEGLRTMVNWKDYGFQVCGEASNGPDAFRMIQELEPELVLTDINMPVISGLELIERSNRVMARPPKFIILSGYDNFNYALTAMHQRVTEYLLKPIDEEEIEAVLFRLGERIVEELETEQSQSRMHFLLANNLLNRLIQGEDSEQLMHQTAHALLLPEDALLRCVLIEASGDTSDLRSRVRKYFAETPGRIFEDSAGRLGIILPDDKFPFCRVQELAVRLYNELTDESNGTVIVTVSSALQGIGSVRELYVQALEINKCKRCQGRDGVYNYRDLRQDGNSGNYAKEKFKQLLELVMTAQTGKIHSAVEDALASITEGLPDLKHGMAHVADLELNLCRRIGEMNGEPDAFMKKVQDEYGNTGSFETYSSLKKYVLELCLEAANDLARLEEKNENNTIFHVIQYVDREYRGKLQLQDLAKMFHMNSTYLGQLFKKETGKPFNDYLNEKRIEEAKRLLKRTQMKISEIALQVGYPNTDYFISKFKCKTGMLPSVYKQESKRKTAG</sequence>
<keyword evidence="3" id="KW-0902">Two-component regulatory system</keyword>
<comment type="caution">
    <text evidence="10">The sequence shown here is derived from an EMBL/GenBank/DDBJ whole genome shotgun (WGS) entry which is preliminary data.</text>
</comment>
<proteinExistence type="predicted"/>
<dbReference type="PROSITE" id="PS50110">
    <property type="entry name" value="RESPONSE_REGULATORY"/>
    <property type="match status" value="1"/>
</dbReference>
<dbReference type="PANTHER" id="PTHR42713:SF3">
    <property type="entry name" value="TRANSCRIPTIONAL REGULATORY PROTEIN HPTR"/>
    <property type="match status" value="1"/>
</dbReference>
<dbReference type="InterPro" id="IPR051552">
    <property type="entry name" value="HptR"/>
</dbReference>
<feature type="modified residue" description="4-aspartylphosphate" evidence="7">
    <location>
        <position position="55"/>
    </location>
</feature>
<dbReference type="EMBL" id="JAHLQJ010000002">
    <property type="protein sequence ID" value="MBU5670850.1"/>
    <property type="molecule type" value="Genomic_DNA"/>
</dbReference>
<dbReference type="Pfam" id="PF12833">
    <property type="entry name" value="HTH_18"/>
    <property type="match status" value="1"/>
</dbReference>
<evidence type="ECO:0000256" key="1">
    <source>
        <dbReference type="ARBA" id="ARBA00022490"/>
    </source>
</evidence>
<protein>
    <submittedName>
        <fullName evidence="10">Helix-turn-helix domain-containing protein</fullName>
    </submittedName>
</protein>
<dbReference type="InterPro" id="IPR001789">
    <property type="entry name" value="Sig_transdc_resp-reg_receiver"/>
</dbReference>
<dbReference type="RefSeq" id="WP_216477251.1">
    <property type="nucleotide sequence ID" value="NZ_JAHLQJ010000002.1"/>
</dbReference>
<dbReference type="Proteomes" id="UP000743001">
    <property type="component" value="Unassembled WGS sequence"/>
</dbReference>
<gene>
    <name evidence="10" type="ORF">KQJ23_03295</name>
</gene>
<dbReference type="CDD" id="cd17536">
    <property type="entry name" value="REC_YesN-like"/>
    <property type="match status" value="1"/>
</dbReference>
<dbReference type="PANTHER" id="PTHR42713">
    <property type="entry name" value="HISTIDINE KINASE-RELATED"/>
    <property type="match status" value="1"/>
</dbReference>
<evidence type="ECO:0000256" key="3">
    <source>
        <dbReference type="ARBA" id="ARBA00023012"/>
    </source>
</evidence>
<evidence type="ECO:0000313" key="10">
    <source>
        <dbReference type="EMBL" id="MBU5670850.1"/>
    </source>
</evidence>
<dbReference type="SMART" id="SM00448">
    <property type="entry name" value="REC"/>
    <property type="match status" value="1"/>
</dbReference>
<feature type="domain" description="Response regulatory" evidence="9">
    <location>
        <begin position="3"/>
        <end position="121"/>
    </location>
</feature>
<evidence type="ECO:0000256" key="5">
    <source>
        <dbReference type="ARBA" id="ARBA00023125"/>
    </source>
</evidence>
<evidence type="ECO:0000256" key="4">
    <source>
        <dbReference type="ARBA" id="ARBA00023015"/>
    </source>
</evidence>
<keyword evidence="5" id="KW-0238">DNA-binding</keyword>
<dbReference type="InterPro" id="IPR018062">
    <property type="entry name" value="HTH_AraC-typ_CS"/>
</dbReference>